<proteinExistence type="predicted"/>
<reference evidence="1 2" key="1">
    <citation type="journal article" date="2021" name="Commun. Biol.">
        <title>The genome of Shorea leprosula (Dipterocarpaceae) highlights the ecological relevance of drought in aseasonal tropical rainforests.</title>
        <authorList>
            <person name="Ng K.K.S."/>
            <person name="Kobayashi M.J."/>
            <person name="Fawcett J.A."/>
            <person name="Hatakeyama M."/>
            <person name="Paape T."/>
            <person name="Ng C.H."/>
            <person name="Ang C.C."/>
            <person name="Tnah L.H."/>
            <person name="Lee C.T."/>
            <person name="Nishiyama T."/>
            <person name="Sese J."/>
            <person name="O'Brien M.J."/>
            <person name="Copetti D."/>
            <person name="Mohd Noor M.I."/>
            <person name="Ong R.C."/>
            <person name="Putra M."/>
            <person name="Sireger I.Z."/>
            <person name="Indrioko S."/>
            <person name="Kosugi Y."/>
            <person name="Izuno A."/>
            <person name="Isagi Y."/>
            <person name="Lee S.L."/>
            <person name="Shimizu K.K."/>
        </authorList>
    </citation>
    <scope>NUCLEOTIDE SEQUENCE [LARGE SCALE GENOMIC DNA]</scope>
    <source>
        <strain evidence="1">214</strain>
    </source>
</reference>
<dbReference type="EMBL" id="BPVZ01000186">
    <property type="protein sequence ID" value="GKV44811.1"/>
    <property type="molecule type" value="Genomic_DNA"/>
</dbReference>
<organism evidence="1 2">
    <name type="scientific">Rubroshorea leprosula</name>
    <dbReference type="NCBI Taxonomy" id="152421"/>
    <lineage>
        <taxon>Eukaryota</taxon>
        <taxon>Viridiplantae</taxon>
        <taxon>Streptophyta</taxon>
        <taxon>Embryophyta</taxon>
        <taxon>Tracheophyta</taxon>
        <taxon>Spermatophyta</taxon>
        <taxon>Magnoliopsida</taxon>
        <taxon>eudicotyledons</taxon>
        <taxon>Gunneridae</taxon>
        <taxon>Pentapetalae</taxon>
        <taxon>rosids</taxon>
        <taxon>malvids</taxon>
        <taxon>Malvales</taxon>
        <taxon>Dipterocarpaceae</taxon>
        <taxon>Rubroshorea</taxon>
    </lineage>
</organism>
<evidence type="ECO:0000313" key="1">
    <source>
        <dbReference type="EMBL" id="GKV44811.1"/>
    </source>
</evidence>
<dbReference type="AlphaFoldDB" id="A0AAV5M4U7"/>
<comment type="caution">
    <text evidence="1">The sequence shown here is derived from an EMBL/GenBank/DDBJ whole genome shotgun (WGS) entry which is preliminary data.</text>
</comment>
<protein>
    <submittedName>
        <fullName evidence="1">Uncharacterized protein</fullName>
    </submittedName>
</protein>
<keyword evidence="2" id="KW-1185">Reference proteome</keyword>
<sequence>MVGKAQKHYKRLKHSRSSLLDRSLFWISKSTLLLMFAL</sequence>
<evidence type="ECO:0000313" key="2">
    <source>
        <dbReference type="Proteomes" id="UP001054252"/>
    </source>
</evidence>
<gene>
    <name evidence="1" type="ORF">SLEP1_g51963</name>
</gene>
<name>A0AAV5M4U7_9ROSI</name>
<dbReference type="Proteomes" id="UP001054252">
    <property type="component" value="Unassembled WGS sequence"/>
</dbReference>
<accession>A0AAV5M4U7</accession>